<protein>
    <submittedName>
        <fullName evidence="1">Uncharacterized protein</fullName>
    </submittedName>
</protein>
<dbReference type="RefSeq" id="WP_091588239.1">
    <property type="nucleotide sequence ID" value="NZ_FNDU01000027.1"/>
</dbReference>
<dbReference type="Proteomes" id="UP000199017">
    <property type="component" value="Unassembled WGS sequence"/>
</dbReference>
<name>A0A1G8RF21_9BACI</name>
<evidence type="ECO:0000313" key="1">
    <source>
        <dbReference type="EMBL" id="SDJ15607.1"/>
    </source>
</evidence>
<evidence type="ECO:0000313" key="2">
    <source>
        <dbReference type="Proteomes" id="UP000199017"/>
    </source>
</evidence>
<dbReference type="OrthoDB" id="2870328at2"/>
<reference evidence="1 2" key="1">
    <citation type="submission" date="2016-10" db="EMBL/GenBank/DDBJ databases">
        <authorList>
            <person name="de Groot N.N."/>
        </authorList>
    </citation>
    <scope>NUCLEOTIDE SEQUENCE [LARGE SCALE GENOMIC DNA]</scope>
    <source>
        <strain evidence="2">P4B,CCM 7963,CECT 7998,DSM 25260,IBRC-M 10614,KCTC 13821</strain>
    </source>
</reference>
<accession>A0A1G8RF21</accession>
<gene>
    <name evidence="1" type="ORF">SAMN05216352_1274</name>
</gene>
<organism evidence="1 2">
    <name type="scientific">Alteribacillus bidgolensis</name>
    <dbReference type="NCBI Taxonomy" id="930129"/>
    <lineage>
        <taxon>Bacteria</taxon>
        <taxon>Bacillati</taxon>
        <taxon>Bacillota</taxon>
        <taxon>Bacilli</taxon>
        <taxon>Bacillales</taxon>
        <taxon>Bacillaceae</taxon>
        <taxon>Alteribacillus</taxon>
    </lineage>
</organism>
<dbReference type="EMBL" id="FNDU01000027">
    <property type="protein sequence ID" value="SDJ15607.1"/>
    <property type="molecule type" value="Genomic_DNA"/>
</dbReference>
<sequence>MSKKHLKGRILQIIRENSQEQSDIGVWDYDVAKQILNEYELAGAYAMGNVRVTLTDLFSGALIKAVEEKIDEGEHFGPNKILFKFALTSFGEERMRDTGLI</sequence>
<dbReference type="AlphaFoldDB" id="A0A1G8RF21"/>
<keyword evidence="2" id="KW-1185">Reference proteome</keyword>
<dbReference type="STRING" id="930129.SAMN05216352_1274"/>
<proteinExistence type="predicted"/>